<sequence>NSFLPPSCSSQTRRRASHSAVAVHRRGSTSPFAIARRRHRSPSLDVVAVCHRSTPSAVAIPRRHSPVACRHRRRRWRQLVPHSCRRAQRPAGEVSILPCNHLLPLLLPLPCIDSLPLPCCLSPTLTLSLSPVAQIFCLSPVASSHRLSASPLLPSPSISRRIHPPRRTSCGTGSQTVFKRSNAGWTTNDRAVHVTGSYSG</sequence>
<evidence type="ECO:0000256" key="1">
    <source>
        <dbReference type="SAM" id="MobiDB-lite"/>
    </source>
</evidence>
<feature type="non-terminal residue" evidence="2">
    <location>
        <position position="200"/>
    </location>
</feature>
<protein>
    <submittedName>
        <fullName evidence="2">Uncharacterized protein</fullName>
    </submittedName>
</protein>
<feature type="compositionally biased region" description="Polar residues" evidence="1">
    <location>
        <begin position="1"/>
        <end position="11"/>
    </location>
</feature>
<dbReference type="AlphaFoldDB" id="A0AAV0NP23"/>
<dbReference type="EMBL" id="CAMGYJ010000008">
    <property type="protein sequence ID" value="CAI0460247.1"/>
    <property type="molecule type" value="Genomic_DNA"/>
</dbReference>
<evidence type="ECO:0000313" key="2">
    <source>
        <dbReference type="EMBL" id="CAI0460247.1"/>
    </source>
</evidence>
<gene>
    <name evidence="2" type="ORF">LITE_LOCUS34389</name>
</gene>
<feature type="non-terminal residue" evidence="2">
    <location>
        <position position="1"/>
    </location>
</feature>
<accession>A0AAV0NP23</accession>
<reference evidence="2" key="1">
    <citation type="submission" date="2022-08" db="EMBL/GenBank/DDBJ databases">
        <authorList>
            <person name="Gutierrez-Valencia J."/>
        </authorList>
    </citation>
    <scope>NUCLEOTIDE SEQUENCE</scope>
</reference>
<feature type="compositionally biased region" description="Basic residues" evidence="1">
    <location>
        <begin position="12"/>
        <end position="23"/>
    </location>
</feature>
<keyword evidence="3" id="KW-1185">Reference proteome</keyword>
<comment type="caution">
    <text evidence="2">The sequence shown here is derived from an EMBL/GenBank/DDBJ whole genome shotgun (WGS) entry which is preliminary data.</text>
</comment>
<feature type="region of interest" description="Disordered" evidence="1">
    <location>
        <begin position="1"/>
        <end position="23"/>
    </location>
</feature>
<dbReference type="Proteomes" id="UP001154282">
    <property type="component" value="Unassembled WGS sequence"/>
</dbReference>
<evidence type="ECO:0000313" key="3">
    <source>
        <dbReference type="Proteomes" id="UP001154282"/>
    </source>
</evidence>
<organism evidence="2 3">
    <name type="scientific">Linum tenue</name>
    <dbReference type="NCBI Taxonomy" id="586396"/>
    <lineage>
        <taxon>Eukaryota</taxon>
        <taxon>Viridiplantae</taxon>
        <taxon>Streptophyta</taxon>
        <taxon>Embryophyta</taxon>
        <taxon>Tracheophyta</taxon>
        <taxon>Spermatophyta</taxon>
        <taxon>Magnoliopsida</taxon>
        <taxon>eudicotyledons</taxon>
        <taxon>Gunneridae</taxon>
        <taxon>Pentapetalae</taxon>
        <taxon>rosids</taxon>
        <taxon>fabids</taxon>
        <taxon>Malpighiales</taxon>
        <taxon>Linaceae</taxon>
        <taxon>Linum</taxon>
    </lineage>
</organism>
<proteinExistence type="predicted"/>
<name>A0AAV0NP23_9ROSI</name>